<comment type="similarity">
    <text evidence="3">Belongs to the glutamate synthase family.</text>
</comment>
<dbReference type="InterPro" id="IPR050711">
    <property type="entry name" value="ET-N_metabolism_enzyme"/>
</dbReference>
<dbReference type="Gene3D" id="3.60.20.10">
    <property type="entry name" value="Glutamine Phosphoribosylpyrophosphate, subunit 1, domain 1"/>
    <property type="match status" value="1"/>
</dbReference>
<evidence type="ECO:0000256" key="12">
    <source>
        <dbReference type="ARBA" id="ARBA00023164"/>
    </source>
</evidence>
<dbReference type="SUPFAM" id="SSF69336">
    <property type="entry name" value="Alpha subunit of glutamate synthase, C-terminal domain"/>
    <property type="match status" value="1"/>
</dbReference>
<protein>
    <submittedName>
        <fullName evidence="16">Glutamate synthase (NADPH/NADH) large chain</fullName>
        <ecNumber evidence="16">1.4.1.13</ecNumber>
        <ecNumber evidence="16">1.4.1.14</ecNumber>
    </submittedName>
</protein>
<evidence type="ECO:0000256" key="11">
    <source>
        <dbReference type="ARBA" id="ARBA00023014"/>
    </source>
</evidence>
<dbReference type="GO" id="GO:0016040">
    <property type="term" value="F:glutamate synthase (NADH) activity"/>
    <property type="evidence" value="ECO:0007669"/>
    <property type="project" value="UniProtKB-EC"/>
</dbReference>
<dbReference type="InterPro" id="IPR006982">
    <property type="entry name" value="Glu_synth_centr_N"/>
</dbReference>
<name>A0ABX0SIA6_9ACTN</name>
<dbReference type="SUPFAM" id="SSF51395">
    <property type="entry name" value="FMN-linked oxidoreductases"/>
    <property type="match status" value="1"/>
</dbReference>
<keyword evidence="5" id="KW-0285">Flavoprotein</keyword>
<comment type="cofactor">
    <cofactor evidence="2">
        <name>[3Fe-4S] cluster</name>
        <dbReference type="ChEBI" id="CHEBI:21137"/>
    </cofactor>
</comment>
<dbReference type="Pfam" id="PF01493">
    <property type="entry name" value="GXGXG"/>
    <property type="match status" value="1"/>
</dbReference>
<evidence type="ECO:0000256" key="8">
    <source>
        <dbReference type="ARBA" id="ARBA00022962"/>
    </source>
</evidence>
<keyword evidence="8" id="KW-0315">Glutamine amidotransferase</keyword>
<evidence type="ECO:0000256" key="10">
    <source>
        <dbReference type="ARBA" id="ARBA00023004"/>
    </source>
</evidence>
<keyword evidence="10" id="KW-0408">Iron</keyword>
<evidence type="ECO:0000256" key="3">
    <source>
        <dbReference type="ARBA" id="ARBA00009716"/>
    </source>
</evidence>
<evidence type="ECO:0000256" key="1">
    <source>
        <dbReference type="ARBA" id="ARBA00001917"/>
    </source>
</evidence>
<evidence type="ECO:0000256" key="6">
    <source>
        <dbReference type="ARBA" id="ARBA00022643"/>
    </source>
</evidence>
<comment type="caution">
    <text evidence="16">The sequence shown here is derived from an EMBL/GenBank/DDBJ whole genome shotgun (WGS) entry which is preliminary data.</text>
</comment>
<proteinExistence type="inferred from homology"/>
<evidence type="ECO:0000256" key="13">
    <source>
        <dbReference type="ARBA" id="ARBA00023291"/>
    </source>
</evidence>
<gene>
    <name evidence="16" type="ORF">FB473_001126</name>
</gene>
<reference evidence="16 17" key="1">
    <citation type="submission" date="2020-02" db="EMBL/GenBank/DDBJ databases">
        <title>Sequencing the genomes of 1000 actinobacteria strains.</title>
        <authorList>
            <person name="Klenk H.-P."/>
        </authorList>
    </citation>
    <scope>NUCLEOTIDE SEQUENCE [LARGE SCALE GENOMIC DNA]</scope>
    <source>
        <strain evidence="16 17">DSM 19609</strain>
    </source>
</reference>
<keyword evidence="12" id="KW-0314">Glutamate biosynthesis</keyword>
<keyword evidence="4" id="KW-0028">Amino-acid biosynthesis</keyword>
<evidence type="ECO:0000256" key="14">
    <source>
        <dbReference type="ARBA" id="ARBA00029440"/>
    </source>
</evidence>
<comment type="pathway">
    <text evidence="14">Amino-acid biosynthesis.</text>
</comment>
<keyword evidence="9 16" id="KW-0560">Oxidoreductase</keyword>
<dbReference type="InterPro" id="IPR036485">
    <property type="entry name" value="Glu_synth_asu_C_sf"/>
</dbReference>
<dbReference type="EC" id="1.4.1.13" evidence="16"/>
<dbReference type="InterPro" id="IPR013785">
    <property type="entry name" value="Aldolase_TIM"/>
</dbReference>
<comment type="cofactor">
    <cofactor evidence="1">
        <name>FMN</name>
        <dbReference type="ChEBI" id="CHEBI:58210"/>
    </cofactor>
</comment>
<dbReference type="Pfam" id="PF01645">
    <property type="entry name" value="Glu_synthase"/>
    <property type="match status" value="1"/>
</dbReference>
<evidence type="ECO:0000256" key="4">
    <source>
        <dbReference type="ARBA" id="ARBA00022605"/>
    </source>
</evidence>
<organism evidence="16 17">
    <name type="scientific">Brooklawnia cerclae</name>
    <dbReference type="NCBI Taxonomy" id="349934"/>
    <lineage>
        <taxon>Bacteria</taxon>
        <taxon>Bacillati</taxon>
        <taxon>Actinomycetota</taxon>
        <taxon>Actinomycetes</taxon>
        <taxon>Propionibacteriales</taxon>
        <taxon>Propionibacteriaceae</taxon>
        <taxon>Brooklawnia</taxon>
    </lineage>
</organism>
<dbReference type="PROSITE" id="PS51278">
    <property type="entry name" value="GATASE_TYPE_2"/>
    <property type="match status" value="1"/>
</dbReference>
<dbReference type="InterPro" id="IPR002932">
    <property type="entry name" value="Glu_synthdom"/>
</dbReference>
<evidence type="ECO:0000256" key="9">
    <source>
        <dbReference type="ARBA" id="ARBA00023002"/>
    </source>
</evidence>
<dbReference type="CDD" id="cd02808">
    <property type="entry name" value="GltS_FMN"/>
    <property type="match status" value="1"/>
</dbReference>
<sequence length="1508" mass="164942">MARQAASAPVQQGLYDPRYEHDACGVAFVAKLDGIATHELVEQGLTALANLDHRGATGADEAAGDGAGILVQIPDAFFRADVDFMLPPVGEYAVGMAFLPIDEAERDMAMISIEKIALEERLKVLGWREVPVRSDTLSPISRDAMPYMAQLFVSDRHHASGIDLDRLVFALRRRARFEAGTYFASLSARTTVYKGMLTTSQLTEVYPDLSDERFASALALVHSRFSTNTFPSWPLAHPYRLIAHNGEINTVKGNRNWMRARESLLASDLIPGDMSRLFPICVPGDSDSAAFDQVLELLHLGGRSLPHAVMMMIPEAWQHNADMPQAHRDFFDYHACLMEPWDGPACIAFTDGSMIGATLDRNGLRPARFWVTGDRVIFASEAGVLDVDPAEVRQKGRLQPGRMLIVDLDQHRLIDDREIKDALAAEHPYGEWLAAGRVFLDDLPERTHIVHGSSSVARRQQVFGYSHEDLRLLVAPMANTGAEAIGSMGSDTPLAVLSDKPRSLFDYFSQLFAQVTNPPLDAIREELVTSLEVRSGRQPNLLEPSPASAEQLVLSSPVIDSEQLAKIVHYGERADQPHGITKVISCLYNVQEGPDALRARLAEMREEATQAIDEGALYIVLSDRHSNPERAPIPSLLSTANMHHHLVQLRKRAQIGMIVEAGDVREVHHLALLMGYGAAAVNPYLLFESAEDMSRRELLVTVDPETAIRNVVSAIEHGLLKVMSKMGISTMASYQGAEVFEAVGLSRRFMAEFFPGTSSRIDGIGLEELHADIASHHAHAYPATNSLPHRTLEVGGQYQWRREGEQHLFDPESVFRLQYATKTGRYDVFKRYTARIDERSSRLMTLRSLLELKPAGEPIPIEEVEPVSEIVKRFSTGAMSYGSISQEAHETLAIAMNRLGARSNTGEGGEDPERLHDPERCSAIKQVASGRFGVTSEYLTYARDLQIKMAQGAKPGEGGQLPGPKVYPWIARTRHSTPGVALISPPPHHDIYSIEDLKQLIHDLKCANPEARVHVKLVSEVGVGTVAAGVAKAKADVVLISGHDGGTGAAPLTSIKHAGAPWELGLAETQQTLVLNRLRDRIVVQCDGQLKTGRDVVIAALLGAEEFGFATTALVTTGCIIMRKCHLDTCPVGVATQNPELRKKYAGKPEYVINFMQFIAQEVREYLAQLGFRTLGEAVGRADRLETRQAVDHYKARGLDLTPVLHEVELPEGTARFQRVTQDHELDRSLDVRLIELAAPAIERGEHVRASVPIRNVNRTVGTMLGHVVTKATEGAGLPEDTIEFELTGTAGQSFGAFVPAGITLRLIGDANDYLAKGLSGGRIIVRPNPASTFVAADQIIGGNVVAYGATSGEIFLSGRVGERFCVRNSGATAVVEGVGDHGCEYMTGGEALVLGTTGRNFAAGMSGGVAWVLDLRPDRLNTEYVDAVDLTADDVERVMELLARHATETGSKRAEELLSLGPDGVARRFTKILPRDYARIIRVREQAVELGLHDEELTQVLMEASRA</sequence>
<keyword evidence="17" id="KW-1185">Reference proteome</keyword>
<dbReference type="InterPro" id="IPR002489">
    <property type="entry name" value="Glu_synth_asu_C"/>
</dbReference>
<dbReference type="PANTHER" id="PTHR11938:SF133">
    <property type="entry name" value="GLUTAMATE SYNTHASE (NADH)"/>
    <property type="match status" value="1"/>
</dbReference>
<evidence type="ECO:0000259" key="15">
    <source>
        <dbReference type="PROSITE" id="PS51278"/>
    </source>
</evidence>
<dbReference type="PANTHER" id="PTHR11938">
    <property type="entry name" value="FAD NADPH DEHYDROGENASE/OXIDOREDUCTASE"/>
    <property type="match status" value="1"/>
</dbReference>
<evidence type="ECO:0000313" key="17">
    <source>
        <dbReference type="Proteomes" id="UP000749311"/>
    </source>
</evidence>
<dbReference type="InterPro" id="IPR017932">
    <property type="entry name" value="GATase_2_dom"/>
</dbReference>
<dbReference type="CDD" id="cd00713">
    <property type="entry name" value="GltS"/>
    <property type="match status" value="1"/>
</dbReference>
<dbReference type="EMBL" id="JAAMOZ010000001">
    <property type="protein sequence ID" value="NIH56481.1"/>
    <property type="molecule type" value="Genomic_DNA"/>
</dbReference>
<dbReference type="Proteomes" id="UP000749311">
    <property type="component" value="Unassembled WGS sequence"/>
</dbReference>
<dbReference type="Pfam" id="PF04898">
    <property type="entry name" value="Glu_syn_central"/>
    <property type="match status" value="1"/>
</dbReference>
<dbReference type="InterPro" id="IPR029055">
    <property type="entry name" value="Ntn_hydrolases_N"/>
</dbReference>
<dbReference type="EC" id="1.4.1.14" evidence="16"/>
<evidence type="ECO:0000256" key="7">
    <source>
        <dbReference type="ARBA" id="ARBA00022723"/>
    </source>
</evidence>
<dbReference type="NCBIfam" id="NF008730">
    <property type="entry name" value="PRK11750.1"/>
    <property type="match status" value="1"/>
</dbReference>
<dbReference type="RefSeq" id="WP_167165488.1">
    <property type="nucleotide sequence ID" value="NZ_BAAAOO010000015.1"/>
</dbReference>
<dbReference type="GO" id="GO:0004355">
    <property type="term" value="F:glutamate synthase (NADPH) activity"/>
    <property type="evidence" value="ECO:0007669"/>
    <property type="project" value="UniProtKB-EC"/>
</dbReference>
<accession>A0ABX0SIA6</accession>
<dbReference type="Gene3D" id="2.160.20.60">
    <property type="entry name" value="Glutamate synthase, alpha subunit, C-terminal domain"/>
    <property type="match status" value="1"/>
</dbReference>
<dbReference type="SUPFAM" id="SSF56235">
    <property type="entry name" value="N-terminal nucleophile aminohydrolases (Ntn hydrolases)"/>
    <property type="match status" value="1"/>
</dbReference>
<keyword evidence="6" id="KW-0288">FMN</keyword>
<keyword evidence="13" id="KW-0003">3Fe-4S</keyword>
<feature type="domain" description="Glutamine amidotransferase type-2" evidence="15">
    <location>
        <begin position="24"/>
        <end position="409"/>
    </location>
</feature>
<dbReference type="Pfam" id="PF00310">
    <property type="entry name" value="GATase_2"/>
    <property type="match status" value="1"/>
</dbReference>
<dbReference type="CDD" id="cd00982">
    <property type="entry name" value="gltB_C"/>
    <property type="match status" value="1"/>
</dbReference>
<keyword evidence="7" id="KW-0479">Metal-binding</keyword>
<evidence type="ECO:0000256" key="2">
    <source>
        <dbReference type="ARBA" id="ARBA00001927"/>
    </source>
</evidence>
<evidence type="ECO:0000256" key="5">
    <source>
        <dbReference type="ARBA" id="ARBA00022630"/>
    </source>
</evidence>
<keyword evidence="11" id="KW-0411">Iron-sulfur</keyword>
<dbReference type="Gene3D" id="3.20.20.70">
    <property type="entry name" value="Aldolase class I"/>
    <property type="match status" value="2"/>
</dbReference>
<evidence type="ECO:0000313" key="16">
    <source>
        <dbReference type="EMBL" id="NIH56481.1"/>
    </source>
</evidence>